<evidence type="ECO:0000313" key="1">
    <source>
        <dbReference type="EMBL" id="SBW19471.1"/>
    </source>
</evidence>
<proteinExistence type="predicted"/>
<name>A0A1C3NVN0_9ACTN</name>
<dbReference type="Proteomes" id="UP000199013">
    <property type="component" value="Unassembled WGS sequence"/>
</dbReference>
<evidence type="ECO:0000313" key="2">
    <source>
        <dbReference type="Proteomes" id="UP000199013"/>
    </source>
</evidence>
<accession>A0A1C3NVN0</accession>
<dbReference type="EMBL" id="FLUV01000586">
    <property type="protein sequence ID" value="SBW19471.1"/>
    <property type="molecule type" value="Genomic_DNA"/>
</dbReference>
<organism evidence="1 2">
    <name type="scientific">Candidatus Protofrankia californiensis</name>
    <dbReference type="NCBI Taxonomy" id="1839754"/>
    <lineage>
        <taxon>Bacteria</taxon>
        <taxon>Bacillati</taxon>
        <taxon>Actinomycetota</taxon>
        <taxon>Actinomycetes</taxon>
        <taxon>Frankiales</taxon>
        <taxon>Frankiaceae</taxon>
        <taxon>Protofrankia</taxon>
    </lineage>
</organism>
<reference evidence="2" key="1">
    <citation type="submission" date="2016-02" db="EMBL/GenBank/DDBJ databases">
        <authorList>
            <person name="Wibberg D."/>
        </authorList>
    </citation>
    <scope>NUCLEOTIDE SEQUENCE [LARGE SCALE GENOMIC DNA]</scope>
</reference>
<keyword evidence="2" id="KW-1185">Reference proteome</keyword>
<gene>
    <name evidence="1" type="ORF">FDG2_1405</name>
</gene>
<protein>
    <submittedName>
        <fullName evidence="1">Uncharacterized protein</fullName>
    </submittedName>
</protein>
<dbReference type="AlphaFoldDB" id="A0A1C3NVN0"/>
<sequence>MLVKDTSTLSIRDSLTAAGCGGVPCVLCGVPDYDETSYGPTVSYARPVVPLSFELMVAAVENSGANDDELSTPAQVRHQIDLFIGFRGIAAAQKFVEQTETSVLDAEQAAWLTFCRQAVAAMLTAERAAAGAR</sequence>